<dbReference type="CDD" id="cd00060">
    <property type="entry name" value="FHA"/>
    <property type="match status" value="1"/>
</dbReference>
<accession>A0A318STJ9</accession>
<evidence type="ECO:0000313" key="3">
    <source>
        <dbReference type="EMBL" id="PYE85281.1"/>
    </source>
</evidence>
<dbReference type="SUPFAM" id="SSF49879">
    <property type="entry name" value="SMAD/FHA domain"/>
    <property type="match status" value="1"/>
</dbReference>
<keyword evidence="4" id="KW-1185">Reference proteome</keyword>
<evidence type="ECO:0000256" key="1">
    <source>
        <dbReference type="SAM" id="MobiDB-lite"/>
    </source>
</evidence>
<dbReference type="InterPro" id="IPR008984">
    <property type="entry name" value="SMAD_FHA_dom_sf"/>
</dbReference>
<dbReference type="Gene3D" id="2.60.200.20">
    <property type="match status" value="1"/>
</dbReference>
<dbReference type="EMBL" id="QJTF01000032">
    <property type="protein sequence ID" value="PYE85281.1"/>
    <property type="molecule type" value="Genomic_DNA"/>
</dbReference>
<reference evidence="3 4" key="1">
    <citation type="submission" date="2018-06" db="EMBL/GenBank/DDBJ databases">
        <title>Genomic Encyclopedia of Type Strains, Phase III (KMG-III): the genomes of soil and plant-associated and newly described type strains.</title>
        <authorList>
            <person name="Whitman W."/>
        </authorList>
    </citation>
    <scope>NUCLEOTIDE SEQUENCE [LARGE SCALE GENOMIC DNA]</scope>
    <source>
        <strain evidence="3 4">ORS 1419</strain>
    </source>
</reference>
<evidence type="ECO:0000259" key="2">
    <source>
        <dbReference type="Pfam" id="PF20232"/>
    </source>
</evidence>
<dbReference type="AlphaFoldDB" id="A0A318STJ9"/>
<dbReference type="OrthoDB" id="273564at2"/>
<dbReference type="InterPro" id="IPR017735">
    <property type="entry name" value="T6SS_FHA"/>
</dbReference>
<dbReference type="Pfam" id="PF20232">
    <property type="entry name" value="T6SS_FHA_C"/>
    <property type="match status" value="1"/>
</dbReference>
<gene>
    <name evidence="3" type="ORF">C7477_1323</name>
</gene>
<proteinExistence type="predicted"/>
<sequence>MRLMLMINNTSLLDGGTKATAVFGEAGGLVGAAAEADWVLSDRGGSVADQHLRVLHVDGFFCLEILSDRGIRVNGATQAVGRGESFRVTDGDVLGIGQFEVSAYVTVSLDEDAEQSHGERWAQRFISVGSLVGDAREEEFSGNNLFDSKIMRKDGNIALRERLERAQHVDPVSLLEEQNTGRARTGRDPVAAFDKEWNREGDAMASTLGDYLNIEPEEASHASIPDDLQPSSQYFAPPKARRVDGQSEREQPMSGNAARRDTAQDDMDAYLAMLAASAGNQTTARPSTRDVVIRDRWLGEVETDESQEQLVDHVVLRPLCHALGLPIQSMTVPQADQLARDIGEALKTAITGLMEAHKRELSQRSNLAETHLHAIEDNPLRLDQSVEDVLRDLFLNRSPVHLSASSAIGESLTLLRYHQEASEAASEAALDAVLQALAPLALAKRFLKYKGHAPRSGDLDAWHWTMYQHYYAEMRSSHQGGLSRMFWEVYRQVYDREMRQRSKEI</sequence>
<dbReference type="NCBIfam" id="TIGR03354">
    <property type="entry name" value="VI_FHA"/>
    <property type="match status" value="1"/>
</dbReference>
<dbReference type="Proteomes" id="UP000247454">
    <property type="component" value="Unassembled WGS sequence"/>
</dbReference>
<evidence type="ECO:0000313" key="4">
    <source>
        <dbReference type="Proteomes" id="UP000247454"/>
    </source>
</evidence>
<protein>
    <submittedName>
        <fullName evidence="3">FHA domain protein</fullName>
    </submittedName>
</protein>
<feature type="region of interest" description="Disordered" evidence="1">
    <location>
        <begin position="220"/>
        <end position="261"/>
    </location>
</feature>
<feature type="domain" description="Type VI secretion system FHA" evidence="2">
    <location>
        <begin position="322"/>
        <end position="496"/>
    </location>
</feature>
<dbReference type="InterPro" id="IPR046883">
    <property type="entry name" value="T6SS_FHA_C"/>
</dbReference>
<feature type="compositionally biased region" description="Basic and acidic residues" evidence="1">
    <location>
        <begin position="241"/>
        <end position="251"/>
    </location>
</feature>
<name>A0A318STJ9_9HYPH</name>
<organism evidence="3 4">
    <name type="scientific">Phyllobacterium leguminum</name>
    <dbReference type="NCBI Taxonomy" id="314237"/>
    <lineage>
        <taxon>Bacteria</taxon>
        <taxon>Pseudomonadati</taxon>
        <taxon>Pseudomonadota</taxon>
        <taxon>Alphaproteobacteria</taxon>
        <taxon>Hyphomicrobiales</taxon>
        <taxon>Phyllobacteriaceae</taxon>
        <taxon>Phyllobacterium</taxon>
    </lineage>
</organism>
<feature type="region of interest" description="Disordered" evidence="1">
    <location>
        <begin position="171"/>
        <end position="190"/>
    </location>
</feature>
<comment type="caution">
    <text evidence="3">The sequence shown here is derived from an EMBL/GenBank/DDBJ whole genome shotgun (WGS) entry which is preliminary data.</text>
</comment>